<feature type="coiled-coil region" evidence="2">
    <location>
        <begin position="5"/>
        <end position="46"/>
    </location>
</feature>
<dbReference type="Pfam" id="PF04102">
    <property type="entry name" value="SlyX"/>
    <property type="match status" value="1"/>
</dbReference>
<protein>
    <recommendedName>
        <fullName evidence="1">Protein SlyX homolog</fullName>
    </recommendedName>
</protein>
<gene>
    <name evidence="1" type="primary">slyX</name>
    <name evidence="3" type="ORF">ACFOEK_05650</name>
</gene>
<name>A0ABV7HEE8_9GAMM</name>
<dbReference type="Gene3D" id="1.20.5.300">
    <property type="match status" value="1"/>
</dbReference>
<dbReference type="EMBL" id="JBHRSZ010000002">
    <property type="protein sequence ID" value="MFC3150500.1"/>
    <property type="molecule type" value="Genomic_DNA"/>
</dbReference>
<keyword evidence="2" id="KW-0175">Coiled coil</keyword>
<sequence length="66" mass="7645">MSNKVEDLESRLAFQEDTLETLNKVIIEQQKEIEKLNTYVRILKDKISSVENSITTPDNEAPPPHY</sequence>
<keyword evidence="4" id="KW-1185">Reference proteome</keyword>
<dbReference type="PANTHER" id="PTHR36508">
    <property type="entry name" value="PROTEIN SLYX"/>
    <property type="match status" value="1"/>
</dbReference>
<evidence type="ECO:0000256" key="1">
    <source>
        <dbReference type="HAMAP-Rule" id="MF_00715"/>
    </source>
</evidence>
<reference evidence="4" key="1">
    <citation type="journal article" date="2019" name="Int. J. Syst. Evol. Microbiol.">
        <title>The Global Catalogue of Microorganisms (GCM) 10K type strain sequencing project: providing services to taxonomists for standard genome sequencing and annotation.</title>
        <authorList>
            <consortium name="The Broad Institute Genomics Platform"/>
            <consortium name="The Broad Institute Genome Sequencing Center for Infectious Disease"/>
            <person name="Wu L."/>
            <person name="Ma J."/>
        </authorList>
    </citation>
    <scope>NUCLEOTIDE SEQUENCE [LARGE SCALE GENOMIC DNA]</scope>
    <source>
        <strain evidence="4">KCTC 52438</strain>
    </source>
</reference>
<dbReference type="RefSeq" id="WP_386717402.1">
    <property type="nucleotide sequence ID" value="NZ_JBHRSZ010000002.1"/>
</dbReference>
<evidence type="ECO:0000256" key="2">
    <source>
        <dbReference type="SAM" id="Coils"/>
    </source>
</evidence>
<evidence type="ECO:0000313" key="3">
    <source>
        <dbReference type="EMBL" id="MFC3150500.1"/>
    </source>
</evidence>
<accession>A0ABV7HEE8</accession>
<organism evidence="3 4">
    <name type="scientific">Litoribrevibacter euphylliae</name>
    <dbReference type="NCBI Taxonomy" id="1834034"/>
    <lineage>
        <taxon>Bacteria</taxon>
        <taxon>Pseudomonadati</taxon>
        <taxon>Pseudomonadota</taxon>
        <taxon>Gammaproteobacteria</taxon>
        <taxon>Oceanospirillales</taxon>
        <taxon>Oceanospirillaceae</taxon>
        <taxon>Litoribrevibacter</taxon>
    </lineage>
</organism>
<dbReference type="PANTHER" id="PTHR36508:SF1">
    <property type="entry name" value="PROTEIN SLYX"/>
    <property type="match status" value="1"/>
</dbReference>
<dbReference type="Proteomes" id="UP001595476">
    <property type="component" value="Unassembled WGS sequence"/>
</dbReference>
<dbReference type="HAMAP" id="MF_00715">
    <property type="entry name" value="SlyX"/>
    <property type="match status" value="1"/>
</dbReference>
<comment type="caution">
    <text evidence="3">The sequence shown here is derived from an EMBL/GenBank/DDBJ whole genome shotgun (WGS) entry which is preliminary data.</text>
</comment>
<evidence type="ECO:0000313" key="4">
    <source>
        <dbReference type="Proteomes" id="UP001595476"/>
    </source>
</evidence>
<dbReference type="InterPro" id="IPR007236">
    <property type="entry name" value="SlyX"/>
</dbReference>
<comment type="similarity">
    <text evidence="1">Belongs to the SlyX family.</text>
</comment>
<proteinExistence type="inferred from homology"/>